<evidence type="ECO:0000256" key="7">
    <source>
        <dbReference type="ARBA" id="ARBA00023136"/>
    </source>
</evidence>
<keyword evidence="10" id="KW-1185">Reference proteome</keyword>
<keyword evidence="3" id="KW-0328">Glycosyltransferase</keyword>
<protein>
    <recommendedName>
        <fullName evidence="11">Glycosyltransferase RgtA/B/C/D-like domain-containing protein</fullName>
    </recommendedName>
</protein>
<evidence type="ECO:0000256" key="6">
    <source>
        <dbReference type="ARBA" id="ARBA00022989"/>
    </source>
</evidence>
<feature type="transmembrane region" description="Helical" evidence="8">
    <location>
        <begin position="58"/>
        <end position="75"/>
    </location>
</feature>
<evidence type="ECO:0008006" key="11">
    <source>
        <dbReference type="Google" id="ProtNLM"/>
    </source>
</evidence>
<dbReference type="GO" id="GO:0016763">
    <property type="term" value="F:pentosyltransferase activity"/>
    <property type="evidence" value="ECO:0007669"/>
    <property type="project" value="TreeGrafter"/>
</dbReference>
<organism evidence="9 10">
    <name type="scientific">Calditerricola satsumensis</name>
    <dbReference type="NCBI Taxonomy" id="373054"/>
    <lineage>
        <taxon>Bacteria</taxon>
        <taxon>Bacillati</taxon>
        <taxon>Bacillota</taxon>
        <taxon>Bacilli</taxon>
        <taxon>Bacillales</taxon>
        <taxon>Bacillaceae</taxon>
        <taxon>Calditerricola</taxon>
    </lineage>
</organism>
<feature type="transmembrane region" description="Helical" evidence="8">
    <location>
        <begin position="285"/>
        <end position="308"/>
    </location>
</feature>
<feature type="transmembrane region" description="Helical" evidence="8">
    <location>
        <begin position="338"/>
        <end position="354"/>
    </location>
</feature>
<feature type="transmembrane region" description="Helical" evidence="8">
    <location>
        <begin position="107"/>
        <end position="128"/>
    </location>
</feature>
<keyword evidence="2" id="KW-1003">Cell membrane</keyword>
<dbReference type="InterPro" id="IPR050297">
    <property type="entry name" value="LipidA_mod_glycosyltrf_83"/>
</dbReference>
<evidence type="ECO:0000256" key="3">
    <source>
        <dbReference type="ARBA" id="ARBA00022676"/>
    </source>
</evidence>
<evidence type="ECO:0000256" key="5">
    <source>
        <dbReference type="ARBA" id="ARBA00022692"/>
    </source>
</evidence>
<keyword evidence="5 8" id="KW-0812">Transmembrane</keyword>
<keyword evidence="7 8" id="KW-0472">Membrane</keyword>
<dbReference type="GO" id="GO:0009103">
    <property type="term" value="P:lipopolysaccharide biosynthetic process"/>
    <property type="evidence" value="ECO:0007669"/>
    <property type="project" value="UniProtKB-ARBA"/>
</dbReference>
<feature type="transmembrane region" description="Helical" evidence="8">
    <location>
        <begin position="135"/>
        <end position="152"/>
    </location>
</feature>
<keyword evidence="6 8" id="KW-1133">Transmembrane helix</keyword>
<gene>
    <name evidence="9" type="ORF">GCM10007043_16120</name>
</gene>
<feature type="transmembrane region" description="Helical" evidence="8">
    <location>
        <begin position="205"/>
        <end position="224"/>
    </location>
</feature>
<comment type="caution">
    <text evidence="9">The sequence shown here is derived from an EMBL/GenBank/DDBJ whole genome shotgun (WGS) entry which is preliminary data.</text>
</comment>
<feature type="transmembrane region" description="Helical" evidence="8">
    <location>
        <begin position="172"/>
        <end position="193"/>
    </location>
</feature>
<reference evidence="9" key="1">
    <citation type="journal article" date="2014" name="Int. J. Syst. Evol. Microbiol.">
        <title>Complete genome sequence of Corynebacterium casei LMG S-19264T (=DSM 44701T), isolated from a smear-ripened cheese.</title>
        <authorList>
            <consortium name="US DOE Joint Genome Institute (JGI-PGF)"/>
            <person name="Walter F."/>
            <person name="Albersmeier A."/>
            <person name="Kalinowski J."/>
            <person name="Ruckert C."/>
        </authorList>
    </citation>
    <scope>NUCLEOTIDE SEQUENCE</scope>
    <source>
        <strain evidence="9">JCM 14719</strain>
    </source>
</reference>
<evidence type="ECO:0000313" key="10">
    <source>
        <dbReference type="Proteomes" id="UP000637720"/>
    </source>
</evidence>
<feature type="transmembrane region" description="Helical" evidence="8">
    <location>
        <begin position="82"/>
        <end position="101"/>
    </location>
</feature>
<dbReference type="EMBL" id="BMOF01000033">
    <property type="protein sequence ID" value="GGK02864.1"/>
    <property type="molecule type" value="Genomic_DNA"/>
</dbReference>
<evidence type="ECO:0000256" key="1">
    <source>
        <dbReference type="ARBA" id="ARBA00004651"/>
    </source>
</evidence>
<comment type="subcellular location">
    <subcellularLocation>
        <location evidence="1">Cell membrane</location>
        <topology evidence="1">Multi-pass membrane protein</topology>
    </subcellularLocation>
</comment>
<dbReference type="AlphaFoldDB" id="A0A8J3B8B8"/>
<evidence type="ECO:0000256" key="8">
    <source>
        <dbReference type="SAM" id="Phobius"/>
    </source>
</evidence>
<feature type="transmembrane region" description="Helical" evidence="8">
    <location>
        <begin position="366"/>
        <end position="384"/>
    </location>
</feature>
<evidence type="ECO:0000256" key="2">
    <source>
        <dbReference type="ARBA" id="ARBA00022475"/>
    </source>
</evidence>
<evidence type="ECO:0000313" key="9">
    <source>
        <dbReference type="EMBL" id="GGK02864.1"/>
    </source>
</evidence>
<evidence type="ECO:0000256" key="4">
    <source>
        <dbReference type="ARBA" id="ARBA00022679"/>
    </source>
</evidence>
<dbReference type="PANTHER" id="PTHR33908">
    <property type="entry name" value="MANNOSYLTRANSFERASE YKCB-RELATED"/>
    <property type="match status" value="1"/>
</dbReference>
<keyword evidence="4" id="KW-0808">Transferase</keyword>
<dbReference type="PANTHER" id="PTHR33908:SF11">
    <property type="entry name" value="MEMBRANE PROTEIN"/>
    <property type="match status" value="1"/>
</dbReference>
<dbReference type="RefSeq" id="WP_188817537.1">
    <property type="nucleotide sequence ID" value="NZ_BMOF01000033.1"/>
</dbReference>
<proteinExistence type="predicted"/>
<sequence length="555" mass="60603">MGVRHRQRRFRGLALAGLTGIAIGLRLVFAGRYADEWDAVDFALAVERFDLLAMQPHFPGYPLYVFGARLLLPIAGDPVRALTWLGALAGGWLVVPLYALGRMLGGAFAGWVVALWAAVHPWLWVTALRPMSDSVGLTALFAVVVLALGLARREEQRVWPWGAVGGLFGLSMGIRLSYVPFAFSLAALAWLPWRGETWTAKMRRVAGWGLGFVLGVLLWVIPVAELEGGLSAFWSLGIAFTAGHFTEWGGTALSGEHGWLARLARIAGYLMGMGVWGWLPFSPQGAATLMDLAAAAGLFAGVAGLIYAARRVWRFGTDATTPQPFLVHFVALRVSREMAVWLLLTVPYALWIWVGQNADKPRHALPLFPFVLVAGAVALARLSLRVGGGVPQLVRIGLACALAVWYAWAGWQAARAYQETPPLVQLARDVAARVEGQLAVVYTWEEARVIGYYAPSVNAVPLRRVSTLMQDVLSRGPGVTVYATNAVLDGFGPDGAAIRRHFRPVARFQGPPGLYPVYHDIVLYRADKGLYGAIQQLARQWHEQGSTAERGWRKR</sequence>
<dbReference type="Proteomes" id="UP000637720">
    <property type="component" value="Unassembled WGS sequence"/>
</dbReference>
<feature type="transmembrane region" description="Helical" evidence="8">
    <location>
        <begin position="393"/>
        <end position="411"/>
    </location>
</feature>
<name>A0A8J3B8B8_9BACI</name>
<dbReference type="GO" id="GO:0005886">
    <property type="term" value="C:plasma membrane"/>
    <property type="evidence" value="ECO:0007669"/>
    <property type="project" value="UniProtKB-SubCell"/>
</dbReference>
<accession>A0A8J3B8B8</accession>
<reference evidence="9" key="2">
    <citation type="submission" date="2020-09" db="EMBL/GenBank/DDBJ databases">
        <authorList>
            <person name="Sun Q."/>
            <person name="Ohkuma M."/>
        </authorList>
    </citation>
    <scope>NUCLEOTIDE SEQUENCE</scope>
    <source>
        <strain evidence="9">JCM 14719</strain>
    </source>
</reference>